<evidence type="ECO:0000259" key="1">
    <source>
        <dbReference type="PROSITE" id="PS50995"/>
    </source>
</evidence>
<dbReference type="InterPro" id="IPR036390">
    <property type="entry name" value="WH_DNA-bd_sf"/>
</dbReference>
<dbReference type="RefSeq" id="WP_120324801.1">
    <property type="nucleotide sequence ID" value="NZ_RAPF01000005.1"/>
</dbReference>
<protein>
    <submittedName>
        <fullName evidence="2">MarR family transcriptional regulator</fullName>
    </submittedName>
</protein>
<dbReference type="GO" id="GO:0003700">
    <property type="term" value="F:DNA-binding transcription factor activity"/>
    <property type="evidence" value="ECO:0007669"/>
    <property type="project" value="InterPro"/>
</dbReference>
<organism evidence="2 3">
    <name type="scientific">Altericroceibacterium spongiae</name>
    <dbReference type="NCBI Taxonomy" id="2320269"/>
    <lineage>
        <taxon>Bacteria</taxon>
        <taxon>Pseudomonadati</taxon>
        <taxon>Pseudomonadota</taxon>
        <taxon>Alphaproteobacteria</taxon>
        <taxon>Sphingomonadales</taxon>
        <taxon>Erythrobacteraceae</taxon>
        <taxon>Altericroceibacterium</taxon>
    </lineage>
</organism>
<dbReference type="Pfam" id="PF01047">
    <property type="entry name" value="MarR"/>
    <property type="match status" value="1"/>
</dbReference>
<dbReference type="Gene3D" id="1.10.10.10">
    <property type="entry name" value="Winged helix-like DNA-binding domain superfamily/Winged helix DNA-binding domain"/>
    <property type="match status" value="1"/>
</dbReference>
<dbReference type="InterPro" id="IPR000835">
    <property type="entry name" value="HTH_MarR-typ"/>
</dbReference>
<dbReference type="InterPro" id="IPR036388">
    <property type="entry name" value="WH-like_DNA-bd_sf"/>
</dbReference>
<keyword evidence="3" id="KW-1185">Reference proteome</keyword>
<dbReference type="EMBL" id="RAPF01000005">
    <property type="protein sequence ID" value="RKF20504.1"/>
    <property type="molecule type" value="Genomic_DNA"/>
</dbReference>
<dbReference type="AlphaFoldDB" id="A0A420EIM1"/>
<reference evidence="2 3" key="1">
    <citation type="submission" date="2018-09" db="EMBL/GenBank/DDBJ databases">
        <title>Altererythrobacter spongiae sp. nov., isolated from a marine sponge.</title>
        <authorList>
            <person name="Zhuang L."/>
            <person name="Luo L."/>
        </authorList>
    </citation>
    <scope>NUCLEOTIDE SEQUENCE [LARGE SCALE GENOMIC DNA]</scope>
    <source>
        <strain evidence="2 3">HN-Y73</strain>
    </source>
</reference>
<dbReference type="SMART" id="SM00347">
    <property type="entry name" value="HTH_MARR"/>
    <property type="match status" value="1"/>
</dbReference>
<dbReference type="InterPro" id="IPR039422">
    <property type="entry name" value="MarR/SlyA-like"/>
</dbReference>
<dbReference type="GO" id="GO:0006950">
    <property type="term" value="P:response to stress"/>
    <property type="evidence" value="ECO:0007669"/>
    <property type="project" value="TreeGrafter"/>
</dbReference>
<dbReference type="SUPFAM" id="SSF46785">
    <property type="entry name" value="Winged helix' DNA-binding domain"/>
    <property type="match status" value="1"/>
</dbReference>
<evidence type="ECO:0000313" key="3">
    <source>
        <dbReference type="Proteomes" id="UP000284395"/>
    </source>
</evidence>
<dbReference type="Proteomes" id="UP000284395">
    <property type="component" value="Unassembled WGS sequence"/>
</dbReference>
<evidence type="ECO:0000313" key="2">
    <source>
        <dbReference type="EMBL" id="RKF20504.1"/>
    </source>
</evidence>
<accession>A0A420EIM1</accession>
<comment type="caution">
    <text evidence="2">The sequence shown here is derived from an EMBL/GenBank/DDBJ whole genome shotgun (WGS) entry which is preliminary data.</text>
</comment>
<feature type="domain" description="HTH marR-type" evidence="1">
    <location>
        <begin position="1"/>
        <end position="139"/>
    </location>
</feature>
<name>A0A420EIM1_9SPHN</name>
<dbReference type="PANTHER" id="PTHR33164:SF95">
    <property type="entry name" value="TRANSCRIPTIONAL REGULATOR"/>
    <property type="match status" value="1"/>
</dbReference>
<dbReference type="PROSITE" id="PS50995">
    <property type="entry name" value="HTH_MARR_2"/>
    <property type="match status" value="1"/>
</dbReference>
<proteinExistence type="predicted"/>
<sequence length="145" mass="16110">MHLEKMLHLPAHLLRRAHQLSTALFAIELPDEDLTAIQYATMIAVADLGETDSTTISRTIGVDRATLGGVVDRLEKKGMLSRTSCPVDRRVKMLRVTDAGLAVLQRIEPAVMNVQQRLTQNLTAEESELFCSLLLKMVRGTEKVD</sequence>
<dbReference type="PRINTS" id="PR00598">
    <property type="entry name" value="HTHMARR"/>
</dbReference>
<dbReference type="PANTHER" id="PTHR33164">
    <property type="entry name" value="TRANSCRIPTIONAL REGULATOR, MARR FAMILY"/>
    <property type="match status" value="1"/>
</dbReference>
<dbReference type="OrthoDB" id="8228089at2"/>
<gene>
    <name evidence="2" type="ORF">D6851_10145</name>
</gene>